<evidence type="ECO:0000256" key="1">
    <source>
        <dbReference type="SAM" id="MobiDB-lite"/>
    </source>
</evidence>
<sequence length="143" mass="16002">VGGEEGEWGEGEDFGGGRGRGRQRDQLAADDDSEGEDFALGNKADGEKLAQTVGVEFMNQLVDGFEEMGSRVLPSPLEDEFLDALDTNFKIEFEEEYLMGEFDQNPDIDEKPPMPIRDMLEKVKPFLMSYEGIQNQAEWEEAG</sequence>
<organism evidence="2 3">
    <name type="scientific">Linum tenue</name>
    <dbReference type="NCBI Taxonomy" id="586396"/>
    <lineage>
        <taxon>Eukaryota</taxon>
        <taxon>Viridiplantae</taxon>
        <taxon>Streptophyta</taxon>
        <taxon>Embryophyta</taxon>
        <taxon>Tracheophyta</taxon>
        <taxon>Spermatophyta</taxon>
        <taxon>Magnoliopsida</taxon>
        <taxon>eudicotyledons</taxon>
        <taxon>Gunneridae</taxon>
        <taxon>Pentapetalae</taxon>
        <taxon>rosids</taxon>
        <taxon>fabids</taxon>
        <taxon>Malpighiales</taxon>
        <taxon>Linaceae</taxon>
        <taxon>Linum</taxon>
    </lineage>
</organism>
<proteinExistence type="predicted"/>
<dbReference type="PANTHER" id="PTHR47911">
    <property type="entry name" value="HYDROXYPROLINE-RICH GLYCOPROTEIN-LIKE"/>
    <property type="match status" value="1"/>
</dbReference>
<evidence type="ECO:0000313" key="3">
    <source>
        <dbReference type="Proteomes" id="UP001154282"/>
    </source>
</evidence>
<keyword evidence="3" id="KW-1185">Reference proteome</keyword>
<dbReference type="EMBL" id="CAMGYJ010000007">
    <property type="protein sequence ID" value="CAI0440785.1"/>
    <property type="molecule type" value="Genomic_DNA"/>
</dbReference>
<dbReference type="PANTHER" id="PTHR47911:SF1">
    <property type="entry name" value="OS06G0664400 PROTEIN"/>
    <property type="match status" value="1"/>
</dbReference>
<evidence type="ECO:0000313" key="2">
    <source>
        <dbReference type="EMBL" id="CAI0440785.1"/>
    </source>
</evidence>
<feature type="region of interest" description="Disordered" evidence="1">
    <location>
        <begin position="1"/>
        <end position="44"/>
    </location>
</feature>
<dbReference type="AlphaFoldDB" id="A0AAV0M328"/>
<feature type="compositionally biased region" description="Acidic residues" evidence="1">
    <location>
        <begin position="1"/>
        <end position="13"/>
    </location>
</feature>
<name>A0AAV0M328_9ROSI</name>
<feature type="compositionally biased region" description="Acidic residues" evidence="1">
    <location>
        <begin position="28"/>
        <end position="37"/>
    </location>
</feature>
<dbReference type="Proteomes" id="UP001154282">
    <property type="component" value="Unassembled WGS sequence"/>
</dbReference>
<comment type="caution">
    <text evidence="2">The sequence shown here is derived from an EMBL/GenBank/DDBJ whole genome shotgun (WGS) entry which is preliminary data.</text>
</comment>
<gene>
    <name evidence="2" type="ORF">LITE_LOCUS26631</name>
</gene>
<protein>
    <submittedName>
        <fullName evidence="2">Uncharacterized protein</fullName>
    </submittedName>
</protein>
<accession>A0AAV0M328</accession>
<reference evidence="2" key="1">
    <citation type="submission" date="2022-08" db="EMBL/GenBank/DDBJ databases">
        <authorList>
            <person name="Gutierrez-Valencia J."/>
        </authorList>
    </citation>
    <scope>NUCLEOTIDE SEQUENCE</scope>
</reference>
<feature type="non-terminal residue" evidence="2">
    <location>
        <position position="1"/>
    </location>
</feature>